<keyword evidence="4" id="KW-0496">Mitochondrion</keyword>
<dbReference type="AlphaFoldDB" id="A0AAV5W9U8"/>
<dbReference type="InterPro" id="IPR037387">
    <property type="entry name" value="PTCD3"/>
</dbReference>
<evidence type="ECO:0000313" key="5">
    <source>
        <dbReference type="EMBL" id="GMT28759.1"/>
    </source>
</evidence>
<dbReference type="PANTHER" id="PTHR16276">
    <property type="entry name" value="PENTATRICOPEPTIDE REPEAT DOMAIN-CONTAINING PROTEIN 3"/>
    <property type="match status" value="1"/>
</dbReference>
<keyword evidence="2" id="KW-0677">Repeat</keyword>
<evidence type="ECO:0000256" key="2">
    <source>
        <dbReference type="ARBA" id="ARBA00022737"/>
    </source>
</evidence>
<dbReference type="Pfam" id="PF22330">
    <property type="entry name" value="Rib_mS39_PPR"/>
    <property type="match status" value="1"/>
</dbReference>
<evidence type="ECO:0000313" key="6">
    <source>
        <dbReference type="Proteomes" id="UP001432322"/>
    </source>
</evidence>
<accession>A0AAV5W9U8</accession>
<dbReference type="GO" id="GO:0032543">
    <property type="term" value="P:mitochondrial translation"/>
    <property type="evidence" value="ECO:0007669"/>
    <property type="project" value="InterPro"/>
</dbReference>
<gene>
    <name evidence="5" type="ORF">PFISCL1PPCAC_20056</name>
</gene>
<dbReference type="EMBL" id="BTSY01000005">
    <property type="protein sequence ID" value="GMT28759.1"/>
    <property type="molecule type" value="Genomic_DNA"/>
</dbReference>
<protein>
    <submittedName>
        <fullName evidence="5">Uncharacterized protein</fullName>
    </submittedName>
</protein>
<dbReference type="Proteomes" id="UP001432322">
    <property type="component" value="Unassembled WGS sequence"/>
</dbReference>
<keyword evidence="6" id="KW-1185">Reference proteome</keyword>
<dbReference type="GO" id="GO:0005739">
    <property type="term" value="C:mitochondrion"/>
    <property type="evidence" value="ECO:0007669"/>
    <property type="project" value="UniProtKB-SubCell"/>
</dbReference>
<dbReference type="PANTHER" id="PTHR16276:SF1">
    <property type="entry name" value="SMALL RIBOSOMAL SUBUNIT PROTEIN MS39"/>
    <property type="match status" value="1"/>
</dbReference>
<dbReference type="InterPro" id="IPR011990">
    <property type="entry name" value="TPR-like_helical_dom_sf"/>
</dbReference>
<dbReference type="GO" id="GO:0043024">
    <property type="term" value="F:ribosomal small subunit binding"/>
    <property type="evidence" value="ECO:0007669"/>
    <property type="project" value="InterPro"/>
</dbReference>
<evidence type="ECO:0000256" key="3">
    <source>
        <dbReference type="ARBA" id="ARBA00022946"/>
    </source>
</evidence>
<organism evidence="5 6">
    <name type="scientific">Pristionchus fissidentatus</name>
    <dbReference type="NCBI Taxonomy" id="1538716"/>
    <lineage>
        <taxon>Eukaryota</taxon>
        <taxon>Metazoa</taxon>
        <taxon>Ecdysozoa</taxon>
        <taxon>Nematoda</taxon>
        <taxon>Chromadorea</taxon>
        <taxon>Rhabditida</taxon>
        <taxon>Rhabditina</taxon>
        <taxon>Diplogasteromorpha</taxon>
        <taxon>Diplogasteroidea</taxon>
        <taxon>Neodiplogasteridae</taxon>
        <taxon>Pristionchus</taxon>
    </lineage>
</organism>
<name>A0AAV5W9U8_9BILA</name>
<comment type="caution">
    <text evidence="5">The sequence shown here is derived from an EMBL/GenBank/DDBJ whole genome shotgun (WGS) entry which is preliminary data.</text>
</comment>
<proteinExistence type="predicted"/>
<dbReference type="Gene3D" id="1.25.40.10">
    <property type="entry name" value="Tetratricopeptide repeat domain"/>
    <property type="match status" value="1"/>
</dbReference>
<comment type="subcellular location">
    <subcellularLocation>
        <location evidence="1">Mitochondrion</location>
    </subcellularLocation>
</comment>
<sequence>MIVFKLRMIRPRFLAIRSSKVIGRTNQSTDALHSLNEIKQIIPNAVKRSPTSVLSALSSTVGKDSTAPHFQFIDDPAMIPSTLTTKRAYYMAKEMGKRAARQLATEWPSLFAFDRDQPLLEVFRPQGAPDPLQMEPSEENLVKLVNNRSVKDACVLYERMRSDGIDMSDHTKESLLALTAFYSNEDVPLSEIEEWHGLRNLALTHNKPWTSAGVADLVYESLPPSPLRKSVMICALCKHSSPSSIKRAKEIYEELLSSSATSIPSRAFAALVDVSSWQDVKSLLTRMAKLGVRADEKVWAAAVGAAAKISGHAERELALRSTIGEMIACGEKGSLRIFDSLLTGLYEEKEDMREAEKEVAIKKALSALVEVVEELEKRELIEVVSTRDSHFFCTAMNLAKRSGNLPIAQRIISLYESTRNEVKLMTLGNEGIFYSSYLMLCTTQLPSIDEVYKVYKSSVPRVVGVSKGLALNVFKRLEATGHWSLLHRLANDCISARMMVEGQVGAAMRNALISTPLESLSPSERDQFSSLVPRLVSLWIEFSRFTQPNQKRLQYKLSPFSISECGLLLSRVGEVEKAWDLLEMLNNEENTHGEDATIVAQGTVKGSAMNELLDDALRRGNGENAATCIQLIATTNVNKQRLEHMANAAIQRCGLSPIQARIISGFVRLRQD</sequence>
<keyword evidence="3" id="KW-0809">Transit peptide</keyword>
<dbReference type="GO" id="GO:0019843">
    <property type="term" value="F:rRNA binding"/>
    <property type="evidence" value="ECO:0007669"/>
    <property type="project" value="InterPro"/>
</dbReference>
<evidence type="ECO:0000256" key="1">
    <source>
        <dbReference type="ARBA" id="ARBA00004173"/>
    </source>
</evidence>
<evidence type="ECO:0000256" key="4">
    <source>
        <dbReference type="ARBA" id="ARBA00023128"/>
    </source>
</evidence>
<reference evidence="5" key="1">
    <citation type="submission" date="2023-10" db="EMBL/GenBank/DDBJ databases">
        <title>Genome assembly of Pristionchus species.</title>
        <authorList>
            <person name="Yoshida K."/>
            <person name="Sommer R.J."/>
        </authorList>
    </citation>
    <scope>NUCLEOTIDE SEQUENCE</scope>
    <source>
        <strain evidence="5">RS5133</strain>
    </source>
</reference>
<dbReference type="InterPro" id="IPR055063">
    <property type="entry name" value="Rib_mS39_PPR"/>
</dbReference>